<dbReference type="InterPro" id="IPR009579">
    <property type="entry name" value="DUF1192"/>
</dbReference>
<evidence type="ECO:0000313" key="2">
    <source>
        <dbReference type="EMBL" id="EGF91135.1"/>
    </source>
</evidence>
<gene>
    <name evidence="2" type="ORF">ABI_25490</name>
</gene>
<reference evidence="3" key="1">
    <citation type="submission" date="2011-03" db="EMBL/GenBank/DDBJ databases">
        <title>Draft genome sequence of Brevundimonas diminuta.</title>
        <authorList>
            <person name="Brown P.J.B."/>
            <person name="Buechlein A."/>
            <person name="Hemmerich C."/>
            <person name="Brun Y.V."/>
        </authorList>
    </citation>
    <scope>NUCLEOTIDE SEQUENCE [LARGE SCALE GENOMIC DNA]</scope>
    <source>
        <strain evidence="3">C19</strain>
    </source>
</reference>
<organism evidence="2 3">
    <name type="scientific">Asticcacaulis biprosthecium C19</name>
    <dbReference type="NCBI Taxonomy" id="715226"/>
    <lineage>
        <taxon>Bacteria</taxon>
        <taxon>Pseudomonadati</taxon>
        <taxon>Pseudomonadota</taxon>
        <taxon>Alphaproteobacteria</taxon>
        <taxon>Caulobacterales</taxon>
        <taxon>Caulobacteraceae</taxon>
        <taxon>Asticcacaulis</taxon>
    </lineage>
</organism>
<feature type="coiled-coil region" evidence="1">
    <location>
        <begin position="33"/>
        <end position="67"/>
    </location>
</feature>
<dbReference type="STRING" id="715226.ABI_25490"/>
<proteinExistence type="predicted"/>
<dbReference type="eggNOG" id="COG5509">
    <property type="taxonomic scope" value="Bacteria"/>
</dbReference>
<name>F4QP77_9CAUL</name>
<evidence type="ECO:0008006" key="4">
    <source>
        <dbReference type="Google" id="ProtNLM"/>
    </source>
</evidence>
<dbReference type="RefSeq" id="WP_006273327.1">
    <property type="nucleotide sequence ID" value="NZ_GL883078.1"/>
</dbReference>
<keyword evidence="3" id="KW-1185">Reference proteome</keyword>
<dbReference type="AlphaFoldDB" id="F4QP77"/>
<dbReference type="Pfam" id="PF06698">
    <property type="entry name" value="DUF1192"/>
    <property type="match status" value="1"/>
</dbReference>
<dbReference type="Proteomes" id="UP000006512">
    <property type="component" value="Unassembled WGS sequence"/>
</dbReference>
<dbReference type="EMBL" id="GL883078">
    <property type="protein sequence ID" value="EGF91135.1"/>
    <property type="molecule type" value="Genomic_DNA"/>
</dbReference>
<dbReference type="OrthoDB" id="7173908at2"/>
<sequence length="73" mass="8032">MIDEELPLSLRQAQGGGSALQSLVHEDLSPYSVEDLASRIVTLEAEIKRVRDTLDNKKNRLSEASALFSFKGS</sequence>
<evidence type="ECO:0000313" key="3">
    <source>
        <dbReference type="Proteomes" id="UP000006512"/>
    </source>
</evidence>
<dbReference type="HOGENOM" id="CLU_2696556_0_0_5"/>
<protein>
    <recommendedName>
        <fullName evidence="4">DUF1192 domain-containing protein</fullName>
    </recommendedName>
</protein>
<accession>F4QP77</accession>
<evidence type="ECO:0000256" key="1">
    <source>
        <dbReference type="SAM" id="Coils"/>
    </source>
</evidence>
<keyword evidence="1" id="KW-0175">Coiled coil</keyword>